<evidence type="ECO:0000256" key="12">
    <source>
        <dbReference type="ARBA" id="ARBA00023136"/>
    </source>
</evidence>
<keyword evidence="6" id="KW-0964">Secreted</keyword>
<dbReference type="InterPro" id="IPR001736">
    <property type="entry name" value="PLipase_D/transphosphatidylase"/>
</dbReference>
<accession>A0ABV3TFG2</accession>
<evidence type="ECO:0000256" key="9">
    <source>
        <dbReference type="ARBA" id="ARBA00022737"/>
    </source>
</evidence>
<dbReference type="Pfam" id="PF13091">
    <property type="entry name" value="PLDc_2"/>
    <property type="match status" value="2"/>
</dbReference>
<evidence type="ECO:0000256" key="7">
    <source>
        <dbReference type="ARBA" id="ARBA00022679"/>
    </source>
</evidence>
<keyword evidence="4" id="KW-1003">Cell membrane</keyword>
<gene>
    <name evidence="18" type="primary">cls</name>
    <name evidence="18" type="ORF">AB4874_01710</name>
</gene>
<feature type="domain" description="PLD phosphodiesterase" evidence="17">
    <location>
        <begin position="397"/>
        <end position="424"/>
    </location>
</feature>
<dbReference type="InterPro" id="IPR025202">
    <property type="entry name" value="PLD-like_dom"/>
</dbReference>
<dbReference type="EMBL" id="JBFRYC010000001">
    <property type="protein sequence ID" value="MEX1660368.1"/>
    <property type="molecule type" value="Genomic_DNA"/>
</dbReference>
<keyword evidence="12 16" id="KW-0472">Membrane</keyword>
<dbReference type="SMART" id="SM00155">
    <property type="entry name" value="PLDc"/>
    <property type="match status" value="2"/>
</dbReference>
<evidence type="ECO:0000313" key="18">
    <source>
        <dbReference type="EMBL" id="MEX1660368.1"/>
    </source>
</evidence>
<dbReference type="PROSITE" id="PS50035">
    <property type="entry name" value="PLD"/>
    <property type="match status" value="2"/>
</dbReference>
<evidence type="ECO:0000313" key="19">
    <source>
        <dbReference type="Proteomes" id="UP001557465"/>
    </source>
</evidence>
<evidence type="ECO:0000256" key="4">
    <source>
        <dbReference type="ARBA" id="ARBA00022475"/>
    </source>
</evidence>
<evidence type="ECO:0000256" key="13">
    <source>
        <dbReference type="ARBA" id="ARBA00023209"/>
    </source>
</evidence>
<keyword evidence="11" id="KW-0443">Lipid metabolism</keyword>
<comment type="caution">
    <text evidence="18">The sequence shown here is derived from an EMBL/GenBank/DDBJ whole genome shotgun (WGS) entry which is preliminary data.</text>
</comment>
<keyword evidence="7" id="KW-0808">Transferase</keyword>
<feature type="domain" description="PLD phosphodiesterase" evidence="17">
    <location>
        <begin position="215"/>
        <end position="242"/>
    </location>
</feature>
<evidence type="ECO:0000256" key="1">
    <source>
        <dbReference type="ARBA" id="ARBA00003145"/>
    </source>
</evidence>
<keyword evidence="13" id="KW-0594">Phospholipid biosynthesis</keyword>
<evidence type="ECO:0000256" key="10">
    <source>
        <dbReference type="ARBA" id="ARBA00022989"/>
    </source>
</evidence>
<reference evidence="18 19" key="1">
    <citation type="journal article" date="2011" name="Int. J. Syst. Evol. Microbiol.">
        <title>Zhongshania antarctica gen. nov., sp. nov. and Zhongshania guokunii sp. nov., gammaproteobacteria respectively isolated from coastal attached (fast) ice and surface seawater of the Antarctic.</title>
        <authorList>
            <person name="Li H.J."/>
            <person name="Zhang X.Y."/>
            <person name="Chen C.X."/>
            <person name="Zhang Y.J."/>
            <person name="Gao Z.M."/>
            <person name="Yu Y."/>
            <person name="Chen X.L."/>
            <person name="Chen B."/>
            <person name="Zhang Y.Z."/>
        </authorList>
    </citation>
    <scope>NUCLEOTIDE SEQUENCE [LARGE SCALE GENOMIC DNA]</scope>
    <source>
        <strain evidence="18 19">15-R06ZXC-3</strain>
    </source>
</reference>
<dbReference type="SUPFAM" id="SSF56024">
    <property type="entry name" value="Phospholipase D/nuclease"/>
    <property type="match status" value="2"/>
</dbReference>
<keyword evidence="19" id="KW-1185">Reference proteome</keyword>
<sequence length="484" mass="52390">MIEALGTLNLAVALHLLAQIGAAIRVLARPDKPPAVRAGWLVLIFSVPVAGVVLYLLVGETRLNFRIAQRQRKTLAALPPPRARHRFDPPPEAWRAAFARAASVNGYAISHACAPRLLVPAQDQIASLIEDIEAASDSVHIISYIWLDDPVGRALAEALIRAAKRGVEVCLLVDGLGARTFLRAPHWQAMRAAGVQTSVAFPFHWALFKLATSRIDLRNHRKLAVIDARIAYIGSRNIAAPEFKIKARFAPWTDILLRLEGPIVAQHAHIFATDWMTHTGRALAAESDAPETHVTPSPIPALGAPAICFASGPMLDARAIPDVFDAAIGAARDSLTLTTPYFVPGEGLDAALRAAARRGVVVRLIVPRRNDSRFVALASRSYYPALIAAGVQIYEHGPGILHAKTLLADDHALILGSANLDRRSYELNYEACVLMSDPALARDLAAAQDGWLEHSVRIDSDSLAQWSLARRLANNLVSILAPVL</sequence>
<evidence type="ECO:0000256" key="3">
    <source>
        <dbReference type="ARBA" id="ARBA00004651"/>
    </source>
</evidence>
<comment type="subcellular location">
    <subcellularLocation>
        <location evidence="3">Cell membrane</location>
        <topology evidence="3">Multi-pass membrane protein</topology>
    </subcellularLocation>
    <subcellularLocation>
        <location evidence="2">Secreted</location>
    </subcellularLocation>
</comment>
<dbReference type="Gene3D" id="3.30.870.10">
    <property type="entry name" value="Endonuclease Chain A"/>
    <property type="match status" value="2"/>
</dbReference>
<comment type="function">
    <text evidence="1">Could be a virulence factor.</text>
</comment>
<evidence type="ECO:0000256" key="14">
    <source>
        <dbReference type="ARBA" id="ARBA00023264"/>
    </source>
</evidence>
<dbReference type="RefSeq" id="WP_368390702.1">
    <property type="nucleotide sequence ID" value="NZ_JBFRYC010000001.1"/>
</dbReference>
<keyword evidence="9" id="KW-0677">Repeat</keyword>
<dbReference type="EC" id="2.7.8.-" evidence="15"/>
<dbReference type="PANTHER" id="PTHR21248">
    <property type="entry name" value="CARDIOLIPIN SYNTHASE"/>
    <property type="match status" value="1"/>
</dbReference>
<evidence type="ECO:0000259" key="17">
    <source>
        <dbReference type="PROSITE" id="PS50035"/>
    </source>
</evidence>
<evidence type="ECO:0000256" key="2">
    <source>
        <dbReference type="ARBA" id="ARBA00004613"/>
    </source>
</evidence>
<keyword evidence="10 16" id="KW-1133">Transmembrane helix</keyword>
<dbReference type="PANTHER" id="PTHR21248:SF22">
    <property type="entry name" value="PHOSPHOLIPASE D"/>
    <property type="match status" value="1"/>
</dbReference>
<dbReference type="Pfam" id="PF13396">
    <property type="entry name" value="PLDc_N"/>
    <property type="match status" value="1"/>
</dbReference>
<evidence type="ECO:0000256" key="15">
    <source>
        <dbReference type="NCBIfam" id="TIGR04265"/>
    </source>
</evidence>
<dbReference type="Proteomes" id="UP001557465">
    <property type="component" value="Unassembled WGS sequence"/>
</dbReference>
<evidence type="ECO:0000256" key="11">
    <source>
        <dbReference type="ARBA" id="ARBA00023098"/>
    </source>
</evidence>
<name>A0ABV3TFG2_9RHOB</name>
<keyword evidence="5" id="KW-0444">Lipid biosynthesis</keyword>
<protein>
    <recommendedName>
        <fullName evidence="15">Cardiolipin synthase</fullName>
        <ecNumber evidence="15">2.7.8.-</ecNumber>
    </recommendedName>
</protein>
<feature type="transmembrane region" description="Helical" evidence="16">
    <location>
        <begin position="38"/>
        <end position="58"/>
    </location>
</feature>
<keyword evidence="8 16" id="KW-0812">Transmembrane</keyword>
<evidence type="ECO:0000256" key="8">
    <source>
        <dbReference type="ARBA" id="ARBA00022692"/>
    </source>
</evidence>
<proteinExistence type="predicted"/>
<evidence type="ECO:0000256" key="16">
    <source>
        <dbReference type="SAM" id="Phobius"/>
    </source>
</evidence>
<organism evidence="18 19">
    <name type="scientific">Thioclava arctica</name>
    <dbReference type="NCBI Taxonomy" id="3238301"/>
    <lineage>
        <taxon>Bacteria</taxon>
        <taxon>Pseudomonadati</taxon>
        <taxon>Pseudomonadota</taxon>
        <taxon>Alphaproteobacteria</taxon>
        <taxon>Rhodobacterales</taxon>
        <taxon>Paracoccaceae</taxon>
        <taxon>Thioclava</taxon>
    </lineage>
</organism>
<evidence type="ECO:0000256" key="6">
    <source>
        <dbReference type="ARBA" id="ARBA00022525"/>
    </source>
</evidence>
<evidence type="ECO:0000256" key="5">
    <source>
        <dbReference type="ARBA" id="ARBA00022516"/>
    </source>
</evidence>
<dbReference type="NCBIfam" id="TIGR04265">
    <property type="entry name" value="bac_cardiolipin"/>
    <property type="match status" value="1"/>
</dbReference>
<dbReference type="InterPro" id="IPR027379">
    <property type="entry name" value="CLS_N"/>
</dbReference>
<dbReference type="InterPro" id="IPR022924">
    <property type="entry name" value="Cardiolipin_synthase"/>
</dbReference>
<keyword evidence="14" id="KW-1208">Phospholipid metabolism</keyword>